<protein>
    <recommendedName>
        <fullName evidence="6">Lipoprotein</fullName>
    </recommendedName>
</protein>
<reference evidence="3 5" key="2">
    <citation type="submission" date="2019-04" db="EMBL/GenBank/DDBJ databases">
        <title>Microbes associate with the intestines of laboratory mice.</title>
        <authorList>
            <person name="Navarre W."/>
            <person name="Wong E."/>
            <person name="Huang K."/>
            <person name="Tropini C."/>
            <person name="Ng K."/>
            <person name="Yu B."/>
        </authorList>
    </citation>
    <scope>NUCLEOTIDE SEQUENCE [LARGE SCALE GENOMIC DNA]</scope>
    <source>
        <strain evidence="3 5">NM62_B4-13</strain>
    </source>
</reference>
<gene>
    <name evidence="2" type="ORF">CEE60_12290</name>
    <name evidence="3" type="ORF">E5352_11995</name>
</gene>
<proteinExistence type="predicted"/>
<evidence type="ECO:0000256" key="1">
    <source>
        <dbReference type="SAM" id="SignalP"/>
    </source>
</evidence>
<dbReference type="Proteomes" id="UP000198157">
    <property type="component" value="Unassembled WGS sequence"/>
</dbReference>
<dbReference type="AlphaFoldDB" id="A0A246HL46"/>
<organism evidence="2 4">
    <name type="scientific">Stenotrophomonas maltophilia</name>
    <name type="common">Pseudomonas maltophilia</name>
    <name type="synonym">Xanthomonas maltophilia</name>
    <dbReference type="NCBI Taxonomy" id="40324"/>
    <lineage>
        <taxon>Bacteria</taxon>
        <taxon>Pseudomonadati</taxon>
        <taxon>Pseudomonadota</taxon>
        <taxon>Gammaproteobacteria</taxon>
        <taxon>Lysobacterales</taxon>
        <taxon>Lysobacteraceae</taxon>
        <taxon>Stenotrophomonas</taxon>
        <taxon>Stenotrophomonas maltophilia group</taxon>
    </lineage>
</organism>
<evidence type="ECO:0000313" key="5">
    <source>
        <dbReference type="Proteomes" id="UP000306631"/>
    </source>
</evidence>
<feature type="chain" id="PRO_5036314140" description="Lipoprotein" evidence="1">
    <location>
        <begin position="22"/>
        <end position="101"/>
    </location>
</feature>
<evidence type="ECO:0000313" key="3">
    <source>
        <dbReference type="EMBL" id="TGY33653.1"/>
    </source>
</evidence>
<reference evidence="2 4" key="1">
    <citation type="submission" date="2017-06" db="EMBL/GenBank/DDBJ databases">
        <authorList>
            <person name="Kim H.J."/>
            <person name="Triplett B.A."/>
        </authorList>
    </citation>
    <scope>NUCLEOTIDE SEQUENCE [LARGE SCALE GENOMIC DNA]</scope>
    <source>
        <strain evidence="2 4">13146</strain>
    </source>
</reference>
<dbReference type="EMBL" id="NIVS01000029">
    <property type="protein sequence ID" value="OWQ52517.1"/>
    <property type="molecule type" value="Genomic_DNA"/>
</dbReference>
<evidence type="ECO:0000313" key="2">
    <source>
        <dbReference type="EMBL" id="OWQ52517.1"/>
    </source>
</evidence>
<name>A0A246HL46_STEMA</name>
<feature type="signal peptide" evidence="1">
    <location>
        <begin position="1"/>
        <end position="21"/>
    </location>
</feature>
<sequence>MKAWILAAAAALCLTACSSKPSEEQAKQALADLMAQSASAPVVTIDGFTLTGCTRAGDADGYRCDTRGTVVMDMMGNRVPLPVDKNLRYAKADGSWRAYAQ</sequence>
<accession>A0A246HL46</accession>
<dbReference type="OrthoDB" id="5998613at2"/>
<keyword evidence="1" id="KW-0732">Signal</keyword>
<comment type="caution">
    <text evidence="2">The sequence shown here is derived from an EMBL/GenBank/DDBJ whole genome shotgun (WGS) entry which is preliminary data.</text>
</comment>
<dbReference type="EMBL" id="SRYW01000009">
    <property type="protein sequence ID" value="TGY33653.1"/>
    <property type="molecule type" value="Genomic_DNA"/>
</dbReference>
<dbReference type="RefSeq" id="WP_088434123.1">
    <property type="nucleotide sequence ID" value="NZ_SRYW01000009.1"/>
</dbReference>
<evidence type="ECO:0000313" key="4">
    <source>
        <dbReference type="Proteomes" id="UP000198157"/>
    </source>
</evidence>
<dbReference type="Proteomes" id="UP000306631">
    <property type="component" value="Unassembled WGS sequence"/>
</dbReference>
<evidence type="ECO:0008006" key="6">
    <source>
        <dbReference type="Google" id="ProtNLM"/>
    </source>
</evidence>